<sequence>MSSFTVNTERIAGSASDISQISEEVESSVAAMMTRLTQLQSDWTGAASGSFQELVSDWRATQRTVKESLDEISRVLAEAGQTYASTEDGVKASMGR</sequence>
<keyword evidence="3" id="KW-1185">Reference proteome</keyword>
<evidence type="ECO:0000313" key="2">
    <source>
        <dbReference type="EMBL" id="NYF97857.1"/>
    </source>
</evidence>
<dbReference type="Proteomes" id="UP000554054">
    <property type="component" value="Unassembled WGS sequence"/>
</dbReference>
<dbReference type="SUPFAM" id="SSF140453">
    <property type="entry name" value="EsxAB dimer-like"/>
    <property type="match status" value="1"/>
</dbReference>
<dbReference type="AlphaFoldDB" id="A0A852VLA5"/>
<evidence type="ECO:0000256" key="1">
    <source>
        <dbReference type="RuleBase" id="RU362001"/>
    </source>
</evidence>
<reference evidence="2 3" key="1">
    <citation type="submission" date="2020-07" db="EMBL/GenBank/DDBJ databases">
        <title>Sequencing the genomes of 1000 actinobacteria strains.</title>
        <authorList>
            <person name="Klenk H.-P."/>
        </authorList>
    </citation>
    <scope>NUCLEOTIDE SEQUENCE [LARGE SCALE GENOMIC DNA]</scope>
    <source>
        <strain evidence="2 3">DSM 26154</strain>
    </source>
</reference>
<evidence type="ECO:0000313" key="3">
    <source>
        <dbReference type="Proteomes" id="UP000554054"/>
    </source>
</evidence>
<name>A0A852VLA5_9MICO</name>
<dbReference type="NCBIfam" id="TIGR03930">
    <property type="entry name" value="WXG100_ESAT6"/>
    <property type="match status" value="1"/>
</dbReference>
<dbReference type="InterPro" id="IPR010310">
    <property type="entry name" value="T7SS_ESAT-6-like"/>
</dbReference>
<comment type="similarity">
    <text evidence="1">Belongs to the WXG100 family.</text>
</comment>
<protein>
    <recommendedName>
        <fullName evidence="1">ESAT-6-like protein</fullName>
    </recommendedName>
</protein>
<proteinExistence type="inferred from homology"/>
<gene>
    <name evidence="2" type="ORF">BJY20_001249</name>
</gene>
<dbReference type="RefSeq" id="WP_246297121.1">
    <property type="nucleotide sequence ID" value="NZ_JACCAE010000001.1"/>
</dbReference>
<organism evidence="2 3">
    <name type="scientific">Janibacter cremeus</name>
    <dbReference type="NCBI Taxonomy" id="1285192"/>
    <lineage>
        <taxon>Bacteria</taxon>
        <taxon>Bacillati</taxon>
        <taxon>Actinomycetota</taxon>
        <taxon>Actinomycetes</taxon>
        <taxon>Micrococcales</taxon>
        <taxon>Intrasporangiaceae</taxon>
        <taxon>Janibacter</taxon>
    </lineage>
</organism>
<dbReference type="Pfam" id="PF06013">
    <property type="entry name" value="WXG100"/>
    <property type="match status" value="1"/>
</dbReference>
<dbReference type="Gene3D" id="1.10.287.1060">
    <property type="entry name" value="ESAT-6-like"/>
    <property type="match status" value="1"/>
</dbReference>
<comment type="caution">
    <text evidence="2">The sequence shown here is derived from an EMBL/GenBank/DDBJ whole genome shotgun (WGS) entry which is preliminary data.</text>
</comment>
<accession>A0A852VLA5</accession>
<dbReference type="EMBL" id="JACCAE010000001">
    <property type="protein sequence ID" value="NYF97857.1"/>
    <property type="molecule type" value="Genomic_DNA"/>
</dbReference>
<dbReference type="InterPro" id="IPR036689">
    <property type="entry name" value="ESAT-6-like_sf"/>
</dbReference>